<proteinExistence type="predicted"/>
<keyword evidence="1" id="KW-0812">Transmembrane</keyword>
<protein>
    <submittedName>
        <fullName evidence="2">Uncharacterized protein</fullName>
    </submittedName>
</protein>
<evidence type="ECO:0000313" key="2">
    <source>
        <dbReference type="EMBL" id="QQP56881.1"/>
    </source>
</evidence>
<gene>
    <name evidence="2" type="ORF">FKW44_001700</name>
</gene>
<dbReference type="Proteomes" id="UP000595437">
    <property type="component" value="Chromosome 1"/>
</dbReference>
<sequence length="58" mass="7081">MIFYICYAQLFIDILIPGRIFHSDTYWRRATRNFWHFFTVIIHLQHFFMCLSTSSTSS</sequence>
<keyword evidence="3" id="KW-1185">Reference proteome</keyword>
<organism evidence="2 3">
    <name type="scientific">Caligus rogercresseyi</name>
    <name type="common">Sea louse</name>
    <dbReference type="NCBI Taxonomy" id="217165"/>
    <lineage>
        <taxon>Eukaryota</taxon>
        <taxon>Metazoa</taxon>
        <taxon>Ecdysozoa</taxon>
        <taxon>Arthropoda</taxon>
        <taxon>Crustacea</taxon>
        <taxon>Multicrustacea</taxon>
        <taxon>Hexanauplia</taxon>
        <taxon>Copepoda</taxon>
        <taxon>Siphonostomatoida</taxon>
        <taxon>Caligidae</taxon>
        <taxon>Caligus</taxon>
    </lineage>
</organism>
<evidence type="ECO:0000313" key="3">
    <source>
        <dbReference type="Proteomes" id="UP000595437"/>
    </source>
</evidence>
<accession>A0A7T8KJ62</accession>
<evidence type="ECO:0000256" key="1">
    <source>
        <dbReference type="SAM" id="Phobius"/>
    </source>
</evidence>
<keyword evidence="1" id="KW-0472">Membrane</keyword>
<dbReference type="AlphaFoldDB" id="A0A7T8KJ62"/>
<dbReference type="EMBL" id="CP045890">
    <property type="protein sequence ID" value="QQP56881.1"/>
    <property type="molecule type" value="Genomic_DNA"/>
</dbReference>
<keyword evidence="1" id="KW-1133">Transmembrane helix</keyword>
<name>A0A7T8KJ62_CALRO</name>
<reference evidence="3" key="1">
    <citation type="submission" date="2021-01" db="EMBL/GenBank/DDBJ databases">
        <title>Caligus Genome Assembly.</title>
        <authorList>
            <person name="Gallardo-Escarate C."/>
        </authorList>
    </citation>
    <scope>NUCLEOTIDE SEQUENCE [LARGE SCALE GENOMIC DNA]</scope>
</reference>
<feature type="transmembrane region" description="Helical" evidence="1">
    <location>
        <begin position="34"/>
        <end position="52"/>
    </location>
</feature>